<name>A0A543NFI4_9ACTN</name>
<evidence type="ECO:0000313" key="2">
    <source>
        <dbReference type="Proteomes" id="UP000317422"/>
    </source>
</evidence>
<keyword evidence="2" id="KW-1185">Reference proteome</keyword>
<gene>
    <name evidence="1" type="ORF">FHX37_0481</name>
</gene>
<dbReference type="Pfam" id="PF19730">
    <property type="entry name" value="DUF6221"/>
    <property type="match status" value="1"/>
</dbReference>
<accession>A0A543NFI4</accession>
<organism evidence="1 2">
    <name type="scientific">Haloactinospora alba</name>
    <dbReference type="NCBI Taxonomy" id="405555"/>
    <lineage>
        <taxon>Bacteria</taxon>
        <taxon>Bacillati</taxon>
        <taxon>Actinomycetota</taxon>
        <taxon>Actinomycetes</taxon>
        <taxon>Streptosporangiales</taxon>
        <taxon>Nocardiopsidaceae</taxon>
        <taxon>Haloactinospora</taxon>
    </lineage>
</organism>
<dbReference type="RefSeq" id="WP_141921833.1">
    <property type="nucleotide sequence ID" value="NZ_VFQC01000001.1"/>
</dbReference>
<proteinExistence type="predicted"/>
<dbReference type="EMBL" id="VFQC01000001">
    <property type="protein sequence ID" value="TQN30599.1"/>
    <property type="molecule type" value="Genomic_DNA"/>
</dbReference>
<reference evidence="1 2" key="1">
    <citation type="submission" date="2019-06" db="EMBL/GenBank/DDBJ databases">
        <title>Sequencing the genomes of 1000 actinobacteria strains.</title>
        <authorList>
            <person name="Klenk H.-P."/>
        </authorList>
    </citation>
    <scope>NUCLEOTIDE SEQUENCE [LARGE SCALE GENOMIC DNA]</scope>
    <source>
        <strain evidence="1 2">DSM 45015</strain>
    </source>
</reference>
<evidence type="ECO:0000313" key="1">
    <source>
        <dbReference type="EMBL" id="TQN30599.1"/>
    </source>
</evidence>
<dbReference type="OrthoDB" id="4290974at2"/>
<sequence>MTIVEFLRARLHEDEEAARDAVTIVEFLAERLDEDERAARAAIDPERPGTHWQWIEPSDDTPAEPEDGYLRGASLRTVERFPTYLTENYPELYQDRDGRLPAFVIDTADELRSGAAGHIARNGPARVLAEVEAKRRIVAQHAPVPVNFGDEYTCTTCAHSPTSKDPQPCGTLKLLAAVYADHPDYRKEWAP</sequence>
<dbReference type="AlphaFoldDB" id="A0A543NFI4"/>
<comment type="caution">
    <text evidence="1">The sequence shown here is derived from an EMBL/GenBank/DDBJ whole genome shotgun (WGS) entry which is preliminary data.</text>
</comment>
<dbReference type="InterPro" id="IPR046193">
    <property type="entry name" value="DUF6221"/>
</dbReference>
<dbReference type="Proteomes" id="UP000317422">
    <property type="component" value="Unassembled WGS sequence"/>
</dbReference>
<protein>
    <submittedName>
        <fullName evidence="1">Uncharacterized protein</fullName>
    </submittedName>
</protein>